<gene>
    <name evidence="1" type="ORF">AWC38_SpisGene17611</name>
</gene>
<accession>A0A2B4RMK2</accession>
<sequence length="255" mass="29549">MQTSHTRLATKAFGDAILRDKGKLGYKDRSERVNKPVEFVSLLSSAIELMFKCRQEIILKGDYNLDMLGNEDEGRRENKALKDLCDRFCLFNQITEPTRITEKRQSLIDVILASHPERFATSGNLHLGVSYHDLVFAVRKPKIPRPNAREIEYRSMKNLDVKELLEELTRVPWDSAYTFEDVADLWDHWAKLYCEVLNKRAPLKKSGSEVTSCRGSLLNYNVKFFGEIDYSRNTLEIQLILLGKNNVNRETKLLY</sequence>
<dbReference type="Gene3D" id="3.60.10.10">
    <property type="entry name" value="Endonuclease/exonuclease/phosphatase"/>
    <property type="match status" value="1"/>
</dbReference>
<dbReference type="InterPro" id="IPR036691">
    <property type="entry name" value="Endo/exonu/phosph_ase_sf"/>
</dbReference>
<evidence type="ECO:0000313" key="1">
    <source>
        <dbReference type="EMBL" id="PFX18039.1"/>
    </source>
</evidence>
<evidence type="ECO:0008006" key="3">
    <source>
        <dbReference type="Google" id="ProtNLM"/>
    </source>
</evidence>
<proteinExistence type="predicted"/>
<evidence type="ECO:0000313" key="2">
    <source>
        <dbReference type="Proteomes" id="UP000225706"/>
    </source>
</evidence>
<protein>
    <recommendedName>
        <fullName evidence="3">Endonuclease/exonuclease/phosphatase domain-containing protein</fullName>
    </recommendedName>
</protein>
<dbReference type="EMBL" id="LSMT01000434">
    <property type="protein sequence ID" value="PFX18039.1"/>
    <property type="molecule type" value="Genomic_DNA"/>
</dbReference>
<dbReference type="AlphaFoldDB" id="A0A2B4RMK2"/>
<reference evidence="2" key="1">
    <citation type="journal article" date="2017" name="bioRxiv">
        <title>Comparative analysis of the genomes of Stylophora pistillata and Acropora digitifera provides evidence for extensive differences between species of corals.</title>
        <authorList>
            <person name="Voolstra C.R."/>
            <person name="Li Y."/>
            <person name="Liew Y.J."/>
            <person name="Baumgarten S."/>
            <person name="Zoccola D."/>
            <person name="Flot J.-F."/>
            <person name="Tambutte S."/>
            <person name="Allemand D."/>
            <person name="Aranda M."/>
        </authorList>
    </citation>
    <scope>NUCLEOTIDE SEQUENCE [LARGE SCALE GENOMIC DNA]</scope>
</reference>
<organism evidence="1 2">
    <name type="scientific">Stylophora pistillata</name>
    <name type="common">Smooth cauliflower coral</name>
    <dbReference type="NCBI Taxonomy" id="50429"/>
    <lineage>
        <taxon>Eukaryota</taxon>
        <taxon>Metazoa</taxon>
        <taxon>Cnidaria</taxon>
        <taxon>Anthozoa</taxon>
        <taxon>Hexacorallia</taxon>
        <taxon>Scleractinia</taxon>
        <taxon>Astrocoeniina</taxon>
        <taxon>Pocilloporidae</taxon>
        <taxon>Stylophora</taxon>
    </lineage>
</organism>
<dbReference type="Proteomes" id="UP000225706">
    <property type="component" value="Unassembled WGS sequence"/>
</dbReference>
<comment type="caution">
    <text evidence="1">The sequence shown here is derived from an EMBL/GenBank/DDBJ whole genome shotgun (WGS) entry which is preliminary data.</text>
</comment>
<keyword evidence="2" id="KW-1185">Reference proteome</keyword>
<name>A0A2B4RMK2_STYPI</name>